<dbReference type="InterPro" id="IPR023631">
    <property type="entry name" value="Amidase_dom"/>
</dbReference>
<keyword evidence="3" id="KW-0378">Hydrolase</keyword>
<dbReference type="InterPro" id="IPR036928">
    <property type="entry name" value="AS_sf"/>
</dbReference>
<dbReference type="EMBL" id="UGVI01000002">
    <property type="protein sequence ID" value="SUF09077.1"/>
    <property type="molecule type" value="Genomic_DNA"/>
</dbReference>
<dbReference type="InterPro" id="IPR020556">
    <property type="entry name" value="Amidase_CS"/>
</dbReference>
<keyword evidence="3" id="KW-0436">Ligase</keyword>
<dbReference type="Gene3D" id="3.90.1300.10">
    <property type="entry name" value="Amidase signature (AS) domain"/>
    <property type="match status" value="1"/>
</dbReference>
<gene>
    <name evidence="3" type="primary">gatA_9</name>
    <name evidence="3" type="ORF">NCTC13296_04274</name>
</gene>
<dbReference type="SUPFAM" id="SSF75304">
    <property type="entry name" value="Amidase signature (AS) enzymes"/>
    <property type="match status" value="1"/>
</dbReference>
<dbReference type="EC" id="3.5.1.4" evidence="3"/>
<accession>A0A379PQM1</accession>
<proteinExistence type="predicted"/>
<evidence type="ECO:0000313" key="3">
    <source>
        <dbReference type="EMBL" id="SUF09077.1"/>
    </source>
</evidence>
<dbReference type="PROSITE" id="PS00571">
    <property type="entry name" value="AMIDASES"/>
    <property type="match status" value="1"/>
</dbReference>
<dbReference type="GO" id="GO:0004040">
    <property type="term" value="F:amidase activity"/>
    <property type="evidence" value="ECO:0007669"/>
    <property type="project" value="UniProtKB-EC"/>
</dbReference>
<dbReference type="Proteomes" id="UP000254569">
    <property type="component" value="Unassembled WGS sequence"/>
</dbReference>
<dbReference type="AlphaFoldDB" id="A0A379PQM1"/>
<organism evidence="3 4">
    <name type="scientific">Rhodococcus gordoniae</name>
    <dbReference type="NCBI Taxonomy" id="223392"/>
    <lineage>
        <taxon>Bacteria</taxon>
        <taxon>Bacillati</taxon>
        <taxon>Actinomycetota</taxon>
        <taxon>Actinomycetes</taxon>
        <taxon>Mycobacteriales</taxon>
        <taxon>Nocardiaceae</taxon>
        <taxon>Rhodococcus</taxon>
    </lineage>
</organism>
<protein>
    <submittedName>
        <fullName evidence="3">Amidase</fullName>
        <ecNumber evidence="3">3.5.1.4</ecNumber>
        <ecNumber evidence="3">6.3.5.-</ecNumber>
    </submittedName>
</protein>
<keyword evidence="4" id="KW-1185">Reference proteome</keyword>
<feature type="domain" description="Amidase" evidence="2">
    <location>
        <begin position="55"/>
        <end position="413"/>
    </location>
</feature>
<feature type="compositionally biased region" description="Basic residues" evidence="1">
    <location>
        <begin position="1"/>
        <end position="11"/>
    </location>
</feature>
<dbReference type="Pfam" id="PF01425">
    <property type="entry name" value="Amidase"/>
    <property type="match status" value="1"/>
</dbReference>
<dbReference type="PANTHER" id="PTHR11895:SF176">
    <property type="entry name" value="AMIDASE AMID-RELATED"/>
    <property type="match status" value="1"/>
</dbReference>
<name>A0A379PQM1_9NOCA</name>
<evidence type="ECO:0000256" key="1">
    <source>
        <dbReference type="SAM" id="MobiDB-lite"/>
    </source>
</evidence>
<evidence type="ECO:0000313" key="4">
    <source>
        <dbReference type="Proteomes" id="UP000254569"/>
    </source>
</evidence>
<dbReference type="PANTHER" id="PTHR11895">
    <property type="entry name" value="TRANSAMIDASE"/>
    <property type="match status" value="1"/>
</dbReference>
<dbReference type="GO" id="GO:0016874">
    <property type="term" value="F:ligase activity"/>
    <property type="evidence" value="ECO:0007669"/>
    <property type="project" value="UniProtKB-KW"/>
</dbReference>
<dbReference type="InterPro" id="IPR000120">
    <property type="entry name" value="Amidase"/>
</dbReference>
<evidence type="ECO:0000259" key="2">
    <source>
        <dbReference type="Pfam" id="PF01425"/>
    </source>
</evidence>
<dbReference type="EC" id="6.3.5.-" evidence="3"/>
<feature type="region of interest" description="Disordered" evidence="1">
    <location>
        <begin position="1"/>
        <end position="25"/>
    </location>
</feature>
<reference evidence="3 4" key="1">
    <citation type="submission" date="2018-06" db="EMBL/GenBank/DDBJ databases">
        <authorList>
            <consortium name="Pathogen Informatics"/>
            <person name="Doyle S."/>
        </authorList>
    </citation>
    <scope>NUCLEOTIDE SEQUENCE [LARGE SCALE GENOMIC DNA]</scope>
    <source>
        <strain evidence="3 4">NCTC13296</strain>
    </source>
</reference>
<sequence>MDRGRGRHRGTARREPILSGTTGRAAAIGGGPTARVLDETLGSVVTWIHPAIGAAPDGPLAGMRIGVKDNIDVAGVPTTCTSRFFADRIASAHADVVGRLLAAGAQITAKLNMAEFAVGVTSQNSAAGPVRNPWDPTRVPGGSSGGSGVAVAAGLVDASLGTDTGGSVRLPAAACGITGLRPTWGSISNAGVFPVSDAFDTVGPMARSVTEVARLFDVLRVAPAPSPAPTRRIGLPSVFITDDVDAAISDAVRAAARQLGELGYETIPVTVPGAARAQDIVYTLLYSDLAALHRNRVHSSPELFHPDTLARVSLGLSISDSERTAAIAGAAEFRRGLRALFTTVDAVLTPTMPVDVPRIAGGDDVIARSRRLGQFSYPWSLHDGPTLALPVGFHPRSGMPIGAQLTAAAHHELLLFEIGEDFQSTTDWHTRRPPLHITR</sequence>